<dbReference type="Proteomes" id="UP001391051">
    <property type="component" value="Unassembled WGS sequence"/>
</dbReference>
<keyword evidence="1" id="KW-0732">Signal</keyword>
<gene>
    <name evidence="2" type="ORF">PG986_014481</name>
</gene>
<organism evidence="2 3">
    <name type="scientific">Apiospora aurea</name>
    <dbReference type="NCBI Taxonomy" id="335848"/>
    <lineage>
        <taxon>Eukaryota</taxon>
        <taxon>Fungi</taxon>
        <taxon>Dikarya</taxon>
        <taxon>Ascomycota</taxon>
        <taxon>Pezizomycotina</taxon>
        <taxon>Sordariomycetes</taxon>
        <taxon>Xylariomycetidae</taxon>
        <taxon>Amphisphaeriales</taxon>
        <taxon>Apiosporaceae</taxon>
        <taxon>Apiospora</taxon>
    </lineage>
</organism>
<evidence type="ECO:0000313" key="3">
    <source>
        <dbReference type="Proteomes" id="UP001391051"/>
    </source>
</evidence>
<name>A0ABR1PTF6_9PEZI</name>
<dbReference type="GeneID" id="92083765"/>
<accession>A0ABR1PTF6</accession>
<keyword evidence="3" id="KW-1185">Reference proteome</keyword>
<dbReference type="EMBL" id="JAQQWE010000010">
    <property type="protein sequence ID" value="KAK7937613.1"/>
    <property type="molecule type" value="Genomic_DNA"/>
</dbReference>
<sequence>MNVLLVGALLLPAWAAAASPPHLCLSDPPMALDAGSSVALVVLDGGPVGRPCKAMLSFADPDFLPVSYYFDPLPCPGRYLASFLVPAGAPNGDAFVTWWVDATPSPTSVVALTQKQAMRRAAAVVQPRPHQRWIS</sequence>
<protein>
    <submittedName>
        <fullName evidence="2">Uncharacterized protein</fullName>
    </submittedName>
</protein>
<reference evidence="2 3" key="1">
    <citation type="submission" date="2023-01" db="EMBL/GenBank/DDBJ databases">
        <title>Analysis of 21 Apiospora genomes using comparative genomics revels a genus with tremendous synthesis potential of carbohydrate active enzymes and secondary metabolites.</title>
        <authorList>
            <person name="Sorensen T."/>
        </authorList>
    </citation>
    <scope>NUCLEOTIDE SEQUENCE [LARGE SCALE GENOMIC DNA]</scope>
    <source>
        <strain evidence="2 3">CBS 24483</strain>
    </source>
</reference>
<feature type="signal peptide" evidence="1">
    <location>
        <begin position="1"/>
        <end position="18"/>
    </location>
</feature>
<comment type="caution">
    <text evidence="2">The sequence shown here is derived from an EMBL/GenBank/DDBJ whole genome shotgun (WGS) entry which is preliminary data.</text>
</comment>
<evidence type="ECO:0000313" key="2">
    <source>
        <dbReference type="EMBL" id="KAK7937613.1"/>
    </source>
</evidence>
<evidence type="ECO:0000256" key="1">
    <source>
        <dbReference type="SAM" id="SignalP"/>
    </source>
</evidence>
<proteinExistence type="predicted"/>
<dbReference type="RefSeq" id="XP_066692941.1">
    <property type="nucleotide sequence ID" value="XM_066850703.1"/>
</dbReference>
<feature type="chain" id="PRO_5047089331" evidence="1">
    <location>
        <begin position="19"/>
        <end position="135"/>
    </location>
</feature>